<dbReference type="PANTHER" id="PTHR10627:SF31">
    <property type="entry name" value="DODECA-SATELLITE-BINDING PROTEIN 1, ISOFORM A"/>
    <property type="match status" value="1"/>
</dbReference>
<gene>
    <name evidence="9" type="ORF">IWW36_003259</name>
</gene>
<dbReference type="CDD" id="cd22408">
    <property type="entry name" value="KH-I_Vigilin_rpt4"/>
    <property type="match status" value="1"/>
</dbReference>
<evidence type="ECO:0000259" key="8">
    <source>
        <dbReference type="SMART" id="SM00322"/>
    </source>
</evidence>
<organism evidence="9 10">
    <name type="scientific">Coemansia brasiliensis</name>
    <dbReference type="NCBI Taxonomy" id="2650707"/>
    <lineage>
        <taxon>Eukaryota</taxon>
        <taxon>Fungi</taxon>
        <taxon>Fungi incertae sedis</taxon>
        <taxon>Zoopagomycota</taxon>
        <taxon>Kickxellomycotina</taxon>
        <taxon>Kickxellomycetes</taxon>
        <taxon>Kickxellales</taxon>
        <taxon>Kickxellaceae</taxon>
        <taxon>Coemansia</taxon>
    </lineage>
</organism>
<dbReference type="InterPro" id="IPR004087">
    <property type="entry name" value="KH_dom"/>
</dbReference>
<evidence type="ECO:0000256" key="5">
    <source>
        <dbReference type="PROSITE-ProRule" id="PRU00117"/>
    </source>
</evidence>
<dbReference type="Gene3D" id="3.30.1370.10">
    <property type="entry name" value="K Homology domain, type 1"/>
    <property type="match status" value="8"/>
</dbReference>
<protein>
    <recommendedName>
        <fullName evidence="8">K Homology domain-containing protein</fullName>
    </recommendedName>
</protein>
<evidence type="ECO:0000256" key="3">
    <source>
        <dbReference type="ARBA" id="ARBA00022737"/>
    </source>
</evidence>
<feature type="domain" description="K Homology" evidence="8">
    <location>
        <begin position="871"/>
        <end position="939"/>
    </location>
</feature>
<evidence type="ECO:0000256" key="7">
    <source>
        <dbReference type="SAM" id="MobiDB-lite"/>
    </source>
</evidence>
<comment type="subcellular location">
    <subcellularLocation>
        <location evidence="1">Cytoplasm</location>
    </subcellularLocation>
</comment>
<dbReference type="AlphaFoldDB" id="A0A9W8LZW9"/>
<dbReference type="InterPro" id="IPR036612">
    <property type="entry name" value="KH_dom_type_1_sf"/>
</dbReference>
<dbReference type="Pfam" id="PF24668">
    <property type="entry name" value="KH_Vigilin"/>
    <property type="match status" value="1"/>
</dbReference>
<feature type="domain" description="K Homology" evidence="8">
    <location>
        <begin position="377"/>
        <end position="445"/>
    </location>
</feature>
<dbReference type="PANTHER" id="PTHR10627">
    <property type="entry name" value="SCP160"/>
    <property type="match status" value="1"/>
</dbReference>
<evidence type="ECO:0000256" key="4">
    <source>
        <dbReference type="ARBA" id="ARBA00022884"/>
    </source>
</evidence>
<feature type="domain" description="K Homology" evidence="8">
    <location>
        <begin position="302"/>
        <end position="372"/>
    </location>
</feature>
<dbReference type="Proteomes" id="UP001139887">
    <property type="component" value="Unassembled WGS sequence"/>
</dbReference>
<name>A0A9W8LZW9_9FUNG</name>
<dbReference type="EMBL" id="JANBUW010000162">
    <property type="protein sequence ID" value="KAJ2848502.1"/>
    <property type="molecule type" value="Genomic_DNA"/>
</dbReference>
<keyword evidence="3" id="KW-0677">Repeat</keyword>
<dbReference type="GO" id="GO:0005737">
    <property type="term" value="C:cytoplasm"/>
    <property type="evidence" value="ECO:0007669"/>
    <property type="project" value="TreeGrafter"/>
</dbReference>
<dbReference type="SMART" id="SM00322">
    <property type="entry name" value="KH"/>
    <property type="match status" value="9"/>
</dbReference>
<evidence type="ECO:0000256" key="1">
    <source>
        <dbReference type="ARBA" id="ARBA00004496"/>
    </source>
</evidence>
<dbReference type="InterPro" id="IPR004088">
    <property type="entry name" value="KH_dom_type_1"/>
</dbReference>
<reference evidence="9" key="1">
    <citation type="submission" date="2022-07" db="EMBL/GenBank/DDBJ databases">
        <title>Phylogenomic reconstructions and comparative analyses of Kickxellomycotina fungi.</title>
        <authorList>
            <person name="Reynolds N.K."/>
            <person name="Stajich J.E."/>
            <person name="Barry K."/>
            <person name="Grigoriev I.V."/>
            <person name="Crous P."/>
            <person name="Smith M.E."/>
        </authorList>
    </citation>
    <scope>NUCLEOTIDE SEQUENCE</scope>
    <source>
        <strain evidence="9">NRRL 1566</strain>
    </source>
</reference>
<dbReference type="InterPro" id="IPR054548">
    <property type="entry name" value="SCP160-like_KH"/>
</dbReference>
<dbReference type="OrthoDB" id="10027144at2759"/>
<accession>A0A9W8LZW9</accession>
<dbReference type="SUPFAM" id="SSF54791">
    <property type="entry name" value="Eukaryotic type KH-domain (KH-domain type I)"/>
    <property type="match status" value="8"/>
</dbReference>
<feature type="domain" description="K Homology" evidence="8">
    <location>
        <begin position="225"/>
        <end position="298"/>
    </location>
</feature>
<feature type="domain" description="K Homology" evidence="8">
    <location>
        <begin position="790"/>
        <end position="866"/>
    </location>
</feature>
<evidence type="ECO:0000256" key="2">
    <source>
        <dbReference type="ARBA" id="ARBA00022490"/>
    </source>
</evidence>
<evidence type="ECO:0000313" key="9">
    <source>
        <dbReference type="EMBL" id="KAJ2848502.1"/>
    </source>
</evidence>
<comment type="caution">
    <text evidence="9">The sequence shown here is derived from an EMBL/GenBank/DDBJ whole genome shotgun (WGS) entry which is preliminary data.</text>
</comment>
<dbReference type="Pfam" id="PF22952">
    <property type="entry name" value="KH_11"/>
    <property type="match status" value="1"/>
</dbReference>
<feature type="domain" description="K Homology" evidence="8">
    <location>
        <begin position="717"/>
        <end position="786"/>
    </location>
</feature>
<sequence>MTDLSPAAQFAAAAAAETSVAAVQEAVQSVNETVAAVSIDESAPAIPTLATAVDHTADAAVGSMPEITTEATPSTANGHALSAAAAFESAVDSAVASNADNDSDHEHVPIERPARKKIDLSDESLFPALGKAAPAAAAPSWGAASAAGGPKSMAAQLRQSRVTDAVDLPMMEDSVAAKVRIIADRTKTGIEVSHNRALKTSTYLVSGRPENVARAKREICAQLSPQVTRVVQVPAMVRAQVAGVRNRTLQSIMTQTHTNIVLPKATHADGPFEVLDVKITGDHAGVVAAAAQIEAIVDKRTTRRAVRISDIPRELHALLVGKDGATQQALEQAHPGVQISIPGPLDADASIGVVGERDAVQKVEAEIRAMAHALLQESRTISVRVPKQQHRFVVGPKGQTLIEIMRATGCSVAVPGPRTTDEDITVRGTDAALVQALGLVMTKANSASVDVIDPSTIHEYARPLLYVKRALQYLHDRNRFRRIESEHGVELRVPSVAQAAAATSPAQVQIEVQGRDSRAVAAARSAVIALFTALPPFHFNSIEVEPHLHALLAGDNGTTVQRLQTARSVYPLFPADSTSRDILVVYEGFNPDVDRAPPAERENLVRALLRKTLEEFRQILQDDSTFVTVRTNVPSMLQRKLAAAHSEVLAVAETRVALRFGATPAASEPTSTRVQQSSAAQLEEDEVEVKGRKDDVERVVAELQKRVQAAADYERLHSFRLQVPVPQQLLPRIIGRGGENIRRIRTERDVSVDTVDGSSGAPAQVKLQGTQEDVEAVAAELQQLAERLADQTSEILSVQADIHRALIGSGGRYVKRLEEKYAVRIQFPSSRREDDDSTPLQADQIRIRGGRKGVEGAKAELLELAAYELEHSHTERFGVPAAALPHIVGKSGVRISEIKDASDTRIDLGEPQDGSVQVSIIGTRAGTQSARAAIEAIVAEQESQVDVVITVPAKHHRFLIGAGGSRVRELVIQAGGDPDAASGTGACRIQFPRASDKTDDVRLKGDRAVVDAVRAHIEALVAERERLVTVTVSIPVSQHAFIIGRGGAQLKQLQDKHSVEIHFRSKASRTSTEDPSAVRITGLPENCDACKAAMLALVRDETVVTVPLALHQRLGGRTGPLWRRIRSEFDVQVDST</sequence>
<dbReference type="InterPro" id="IPR057778">
    <property type="entry name" value="KH_Vigilin_N"/>
</dbReference>
<feature type="domain" description="K Homology" evidence="8">
    <location>
        <begin position="536"/>
        <end position="708"/>
    </location>
</feature>
<feature type="non-terminal residue" evidence="9">
    <location>
        <position position="1136"/>
    </location>
</feature>
<dbReference type="Pfam" id="PF00013">
    <property type="entry name" value="KH_1"/>
    <property type="match status" value="6"/>
</dbReference>
<dbReference type="PROSITE" id="PS50084">
    <property type="entry name" value="KH_TYPE_1"/>
    <property type="match status" value="7"/>
</dbReference>
<keyword evidence="10" id="KW-1185">Reference proteome</keyword>
<feature type="region of interest" description="Disordered" evidence="7">
    <location>
        <begin position="663"/>
        <end position="688"/>
    </location>
</feature>
<keyword evidence="2" id="KW-0963">Cytoplasm</keyword>
<evidence type="ECO:0000256" key="6">
    <source>
        <dbReference type="SAM" id="Coils"/>
    </source>
</evidence>
<feature type="coiled-coil region" evidence="6">
    <location>
        <begin position="767"/>
        <end position="801"/>
    </location>
</feature>
<feature type="domain" description="K Homology" evidence="8">
    <location>
        <begin position="943"/>
        <end position="1022"/>
    </location>
</feature>
<keyword evidence="6" id="KW-0175">Coiled coil</keyword>
<feature type="domain" description="K Homology" evidence="8">
    <location>
        <begin position="1026"/>
        <end position="1099"/>
    </location>
</feature>
<dbReference type="GO" id="GO:0003729">
    <property type="term" value="F:mRNA binding"/>
    <property type="evidence" value="ECO:0007669"/>
    <property type="project" value="TreeGrafter"/>
</dbReference>
<evidence type="ECO:0000313" key="10">
    <source>
        <dbReference type="Proteomes" id="UP001139887"/>
    </source>
</evidence>
<keyword evidence="4 5" id="KW-0694">RNA-binding</keyword>
<proteinExistence type="predicted"/>
<feature type="compositionally biased region" description="Polar residues" evidence="7">
    <location>
        <begin position="668"/>
        <end position="680"/>
    </location>
</feature>